<dbReference type="AlphaFoldDB" id="V6LPN4"/>
<dbReference type="Proteomes" id="UP000018208">
    <property type="component" value="Unassembled WGS sequence"/>
</dbReference>
<dbReference type="EMBL" id="AUWU02000007">
    <property type="protein sequence ID" value="KAH0571341.1"/>
    <property type="molecule type" value="Genomic_DNA"/>
</dbReference>
<organism evidence="1">
    <name type="scientific">Spironucleus salmonicida</name>
    <dbReference type="NCBI Taxonomy" id="348837"/>
    <lineage>
        <taxon>Eukaryota</taxon>
        <taxon>Metamonada</taxon>
        <taxon>Diplomonadida</taxon>
        <taxon>Hexamitidae</taxon>
        <taxon>Hexamitinae</taxon>
        <taxon>Spironucleus</taxon>
    </lineage>
</organism>
<dbReference type="VEuPathDB" id="GiardiaDB:SS50377_27642"/>
<name>V6LPN4_9EUKA</name>
<gene>
    <name evidence="1" type="ORF">SS50377_13384</name>
    <name evidence="2" type="ORF">SS50377_27642</name>
</gene>
<protein>
    <submittedName>
        <fullName evidence="1">Uncharacterized protein</fullName>
    </submittedName>
</protein>
<evidence type="ECO:0000313" key="2">
    <source>
        <dbReference type="EMBL" id="KAH0571341.1"/>
    </source>
</evidence>
<reference evidence="1 2" key="1">
    <citation type="journal article" date="2014" name="PLoS Genet.">
        <title>The Genome of Spironucleus salmonicida Highlights a Fish Pathogen Adapted to Fluctuating Environments.</title>
        <authorList>
            <person name="Xu F."/>
            <person name="Jerlstrom-Hultqvist J."/>
            <person name="Einarsson E."/>
            <person name="Astvaldsson A."/>
            <person name="Svard S.G."/>
            <person name="Andersson J.O."/>
        </authorList>
    </citation>
    <scope>NUCLEOTIDE SEQUENCE</scope>
    <source>
        <strain evidence="2">ATCC 50377</strain>
    </source>
</reference>
<evidence type="ECO:0000313" key="1">
    <source>
        <dbReference type="EMBL" id="EST46580.1"/>
    </source>
</evidence>
<accession>V6LPN4</accession>
<evidence type="ECO:0000313" key="3">
    <source>
        <dbReference type="Proteomes" id="UP000018208"/>
    </source>
</evidence>
<dbReference type="EMBL" id="KI546073">
    <property type="protein sequence ID" value="EST46580.1"/>
    <property type="molecule type" value="Genomic_DNA"/>
</dbReference>
<reference evidence="2" key="2">
    <citation type="submission" date="2020-12" db="EMBL/GenBank/DDBJ databases">
        <title>New Spironucleus salmonicida genome in near-complete chromosomes.</title>
        <authorList>
            <person name="Xu F."/>
            <person name="Kurt Z."/>
            <person name="Jimenez-Gonzalez A."/>
            <person name="Astvaldsson A."/>
            <person name="Andersson J.O."/>
            <person name="Svard S.G."/>
        </authorList>
    </citation>
    <scope>NUCLEOTIDE SEQUENCE</scope>
    <source>
        <strain evidence="2">ATCC 50377</strain>
    </source>
</reference>
<sequence>MNLLITLNSLFKFSEYENKLKHQFHGLKFVESCEQNFCLTNQTFLGYEIYDIKHTKLGQTFESHSHKFQTSVVGSGYITLNLTIWQYRIKIQSIRTLCDSNTTFFNNSGDLKIYNKVYCRFQSTVKIDPIMMYFRKSFEAIILQKIISQQNESWANLK</sequence>
<keyword evidence="3" id="KW-1185">Reference proteome</keyword>
<proteinExistence type="predicted"/>